<dbReference type="EMBL" id="CH991543">
    <property type="protein sequence ID" value="EDQ92511.1"/>
    <property type="molecule type" value="Genomic_DNA"/>
</dbReference>
<keyword evidence="8" id="KW-0687">Ribonucleoprotein</keyword>
<dbReference type="Pfam" id="PF01798">
    <property type="entry name" value="Nop"/>
    <property type="match status" value="1"/>
</dbReference>
<dbReference type="eggNOG" id="KOG2574">
    <property type="taxonomic scope" value="Eukaryota"/>
</dbReference>
<dbReference type="Pfam" id="PF09785">
    <property type="entry name" value="Prp31_C"/>
    <property type="match status" value="1"/>
</dbReference>
<dbReference type="PANTHER" id="PTHR13904:SF0">
    <property type="entry name" value="U4_U6 SMALL NUCLEAR RIBONUCLEOPROTEIN PRP31"/>
    <property type="match status" value="1"/>
</dbReference>
<feature type="compositionally biased region" description="Acidic residues" evidence="9">
    <location>
        <begin position="10"/>
        <end position="43"/>
    </location>
</feature>
<reference evidence="11 12" key="1">
    <citation type="journal article" date="2008" name="Nature">
        <title>The genome of the choanoflagellate Monosiga brevicollis and the origin of metazoans.</title>
        <authorList>
            <consortium name="JGI Sequencing"/>
            <person name="King N."/>
            <person name="Westbrook M.J."/>
            <person name="Young S.L."/>
            <person name="Kuo A."/>
            <person name="Abedin M."/>
            <person name="Chapman J."/>
            <person name="Fairclough S."/>
            <person name="Hellsten U."/>
            <person name="Isogai Y."/>
            <person name="Letunic I."/>
            <person name="Marr M."/>
            <person name="Pincus D."/>
            <person name="Putnam N."/>
            <person name="Rokas A."/>
            <person name="Wright K.J."/>
            <person name="Zuzow R."/>
            <person name="Dirks W."/>
            <person name="Good M."/>
            <person name="Goodstein D."/>
            <person name="Lemons D."/>
            <person name="Li W."/>
            <person name="Lyons J.B."/>
            <person name="Morris A."/>
            <person name="Nichols S."/>
            <person name="Richter D.J."/>
            <person name="Salamov A."/>
            <person name="Bork P."/>
            <person name="Lim W.A."/>
            <person name="Manning G."/>
            <person name="Miller W.T."/>
            <person name="McGinnis W."/>
            <person name="Shapiro H."/>
            <person name="Tjian R."/>
            <person name="Grigoriev I.V."/>
            <person name="Rokhsar D."/>
        </authorList>
    </citation>
    <scope>NUCLEOTIDE SEQUENCE [LARGE SCALE GENOMIC DNA]</scope>
    <source>
        <strain evidence="12">MX1 / ATCC 50154</strain>
    </source>
</reference>
<dbReference type="GO" id="GO:0000398">
    <property type="term" value="P:mRNA splicing, via spliceosome"/>
    <property type="evidence" value="ECO:0000318"/>
    <property type="project" value="GO_Central"/>
</dbReference>
<evidence type="ECO:0000256" key="5">
    <source>
        <dbReference type="ARBA" id="ARBA00022884"/>
    </source>
</evidence>
<dbReference type="Gene3D" id="1.10.287.4070">
    <property type="match status" value="1"/>
</dbReference>
<name>A9UQ04_MONBE</name>
<dbReference type="Proteomes" id="UP000001357">
    <property type="component" value="Unassembled WGS sequence"/>
</dbReference>
<dbReference type="OMA" id="IGNGPMD"/>
<dbReference type="InterPro" id="IPR019175">
    <property type="entry name" value="Prp31_C"/>
</dbReference>
<dbReference type="PROSITE" id="PS51358">
    <property type="entry name" value="NOP"/>
    <property type="match status" value="1"/>
</dbReference>
<keyword evidence="6" id="KW-0508">mRNA splicing</keyword>
<dbReference type="GeneID" id="5887526"/>
<dbReference type="GO" id="GO:0005687">
    <property type="term" value="C:U4 snRNP"/>
    <property type="evidence" value="ECO:0000318"/>
    <property type="project" value="GO_Central"/>
</dbReference>
<proteinExistence type="inferred from homology"/>
<sequence>MSLHDQLLADLDDLEDEEDDLEETEEGEAGVEGEDEDDEVQEQDAMEVDLQQLKDDSVKSIAKLAEGAQLRRILERIDHYQSMPERTIVGPVEEDEEYKLIVEANNITAEIDNEIGVIHKFARDHYAPRFPELEQLVQGSLDYARTVKLLGNELDAGQPAIHETLPPATVMVVSVTASTTQGEELSEEALARVIEACDLMLQLQESKEKIYAYVESKMHLLAPNITHICGVSIAAKLLGIAGGLTALSKMPACNILLLGSQKKVATGFSAATNLPHTGHIFYSDVVQGQPPESRRKCARLVAGKLALAARVDAMRESKITGATVGLKLREEIEKKMEKFLEPPPVKNVKALPKPDEAPRKKRGGKRFRKMRDKYAMTRARKAANRMGFGELEEDEFQDEAQVNKVLKEKGSVRVTEQKQKGGAISKRMQKRLQQESGLMTTLRNSSVAGTASVSFTPLQGLEIVTTQAKKAKTDDGKYFSGGMQFVNVQK</sequence>
<dbReference type="FunFam" id="1.10.246.90:FF:000002">
    <property type="entry name" value="U4/U6 small nuclear ribonucleoprotein Prp31"/>
    <property type="match status" value="1"/>
</dbReference>
<dbReference type="SUPFAM" id="SSF89124">
    <property type="entry name" value="Nop domain"/>
    <property type="match status" value="1"/>
</dbReference>
<accession>A9UQ04</accession>
<dbReference type="PANTHER" id="PTHR13904">
    <property type="entry name" value="PRE-MRNA SPLICING FACTOR PRP31"/>
    <property type="match status" value="1"/>
</dbReference>
<evidence type="ECO:0000256" key="8">
    <source>
        <dbReference type="ARBA" id="ARBA00023274"/>
    </source>
</evidence>
<dbReference type="GO" id="GO:0046540">
    <property type="term" value="C:U4/U6 x U5 tri-snRNP complex"/>
    <property type="evidence" value="ECO:0007669"/>
    <property type="project" value="InterPro"/>
</dbReference>
<comment type="similarity">
    <text evidence="2">Belongs to the PRP31 family.</text>
</comment>
<feature type="region of interest" description="Disordered" evidence="9">
    <location>
        <begin position="1"/>
        <end position="43"/>
    </location>
</feature>
<keyword evidence="12" id="KW-1185">Reference proteome</keyword>
<keyword evidence="4" id="KW-0747">Spliceosome</keyword>
<dbReference type="FunFam" id="1.10.287.4070:FF:000003">
    <property type="entry name" value="U4/U6 small nuclear ribonucleoprotein PRP31"/>
    <property type="match status" value="1"/>
</dbReference>
<dbReference type="SMART" id="SM00931">
    <property type="entry name" value="NOSIC"/>
    <property type="match status" value="1"/>
</dbReference>
<evidence type="ECO:0000256" key="7">
    <source>
        <dbReference type="ARBA" id="ARBA00023242"/>
    </source>
</evidence>
<evidence type="ECO:0000313" key="11">
    <source>
        <dbReference type="EMBL" id="EDQ92511.1"/>
    </source>
</evidence>
<dbReference type="InterPro" id="IPR012976">
    <property type="entry name" value="NOSIC"/>
</dbReference>
<dbReference type="GO" id="GO:0003723">
    <property type="term" value="F:RNA binding"/>
    <property type="evidence" value="ECO:0007669"/>
    <property type="project" value="UniProtKB-KW"/>
</dbReference>
<dbReference type="RefSeq" id="XP_001742273.1">
    <property type="nucleotide sequence ID" value="XM_001742221.1"/>
</dbReference>
<dbReference type="STRING" id="81824.A9UQ04"/>
<keyword evidence="7" id="KW-0539">Nucleus</keyword>
<feature type="domain" description="Nop" evidence="10">
    <location>
        <begin position="221"/>
        <end position="341"/>
    </location>
</feature>
<gene>
    <name evidence="11" type="ORF">MONBRDRAFT_35569</name>
</gene>
<dbReference type="FunCoup" id="A9UQ04">
    <property type="interactions" value="1553"/>
</dbReference>
<dbReference type="InterPro" id="IPR027105">
    <property type="entry name" value="Prp31"/>
</dbReference>
<feature type="region of interest" description="Disordered" evidence="9">
    <location>
        <begin position="345"/>
        <end position="366"/>
    </location>
</feature>
<keyword evidence="5" id="KW-0694">RNA-binding</keyword>
<dbReference type="GO" id="GO:0071011">
    <property type="term" value="C:precatalytic spliceosome"/>
    <property type="evidence" value="ECO:0000318"/>
    <property type="project" value="GO_Central"/>
</dbReference>
<dbReference type="GO" id="GO:0000244">
    <property type="term" value="P:spliceosomal tri-snRNP complex assembly"/>
    <property type="evidence" value="ECO:0007669"/>
    <property type="project" value="InterPro"/>
</dbReference>
<evidence type="ECO:0000256" key="6">
    <source>
        <dbReference type="ARBA" id="ARBA00023187"/>
    </source>
</evidence>
<dbReference type="AlphaFoldDB" id="A9UQ04"/>
<evidence type="ECO:0000256" key="4">
    <source>
        <dbReference type="ARBA" id="ARBA00022728"/>
    </source>
</evidence>
<evidence type="ECO:0000256" key="1">
    <source>
        <dbReference type="ARBA" id="ARBA00004123"/>
    </source>
</evidence>
<dbReference type="Gene3D" id="1.10.246.90">
    <property type="entry name" value="Nop domain"/>
    <property type="match status" value="1"/>
</dbReference>
<keyword evidence="3" id="KW-0507">mRNA processing</keyword>
<dbReference type="InterPro" id="IPR036070">
    <property type="entry name" value="Nop_dom_sf"/>
</dbReference>
<evidence type="ECO:0000256" key="2">
    <source>
        <dbReference type="ARBA" id="ARBA00005572"/>
    </source>
</evidence>
<protein>
    <recommendedName>
        <fullName evidence="10">Nop domain-containing protein</fullName>
    </recommendedName>
</protein>
<dbReference type="KEGG" id="mbr:MONBRDRAFT_35569"/>
<evidence type="ECO:0000256" key="9">
    <source>
        <dbReference type="SAM" id="MobiDB-lite"/>
    </source>
</evidence>
<evidence type="ECO:0000259" key="10">
    <source>
        <dbReference type="PROSITE" id="PS51358"/>
    </source>
</evidence>
<comment type="subcellular location">
    <subcellularLocation>
        <location evidence="1">Nucleus</location>
    </subcellularLocation>
</comment>
<dbReference type="InParanoid" id="A9UQ04"/>
<evidence type="ECO:0000256" key="3">
    <source>
        <dbReference type="ARBA" id="ARBA00022664"/>
    </source>
</evidence>
<organism evidence="11 12">
    <name type="scientific">Monosiga brevicollis</name>
    <name type="common">Choanoflagellate</name>
    <dbReference type="NCBI Taxonomy" id="81824"/>
    <lineage>
        <taxon>Eukaryota</taxon>
        <taxon>Choanoflagellata</taxon>
        <taxon>Craspedida</taxon>
        <taxon>Salpingoecidae</taxon>
        <taxon>Monosiga</taxon>
    </lineage>
</organism>
<dbReference type="InterPro" id="IPR002687">
    <property type="entry name" value="Nop_dom"/>
</dbReference>
<dbReference type="GO" id="GO:0097526">
    <property type="term" value="C:spliceosomal tri-snRNP complex"/>
    <property type="evidence" value="ECO:0000318"/>
    <property type="project" value="GO_Central"/>
</dbReference>
<evidence type="ECO:0000313" key="12">
    <source>
        <dbReference type="Proteomes" id="UP000001357"/>
    </source>
</evidence>
<dbReference type="InterPro" id="IPR042239">
    <property type="entry name" value="Nop_C"/>
</dbReference>